<dbReference type="InterPro" id="IPR025295">
    <property type="entry name" value="eCIS_core_dom"/>
</dbReference>
<dbReference type="Proteomes" id="UP000054740">
    <property type="component" value="Unassembled WGS sequence"/>
</dbReference>
<evidence type="ECO:0000313" key="4">
    <source>
        <dbReference type="EMBL" id="SAL46136.1"/>
    </source>
</evidence>
<evidence type="ECO:0000256" key="1">
    <source>
        <dbReference type="SAM" id="Coils"/>
    </source>
</evidence>
<keyword evidence="1" id="KW-0175">Coiled coil</keyword>
<feature type="compositionally biased region" description="Low complexity" evidence="2">
    <location>
        <begin position="488"/>
        <end position="514"/>
    </location>
</feature>
<feature type="compositionally biased region" description="Low complexity" evidence="2">
    <location>
        <begin position="528"/>
        <end position="546"/>
    </location>
</feature>
<name>A0A158HPC6_CABCO</name>
<feature type="coiled-coil region" evidence="1">
    <location>
        <begin position="224"/>
        <end position="251"/>
    </location>
</feature>
<dbReference type="RefSeq" id="WP_053570396.1">
    <property type="nucleotide sequence ID" value="NZ_FCNY02000008.1"/>
</dbReference>
<reference evidence="5" key="1">
    <citation type="submission" date="2016-01" db="EMBL/GenBank/DDBJ databases">
        <authorList>
            <person name="Peeters C."/>
        </authorList>
    </citation>
    <scope>NUCLEOTIDE SEQUENCE [LARGE SCALE GENOMIC DNA]</scope>
</reference>
<proteinExistence type="predicted"/>
<organism evidence="4 5">
    <name type="scientific">Caballeronia cordobensis</name>
    <name type="common">Burkholderia cordobensis</name>
    <dbReference type="NCBI Taxonomy" id="1353886"/>
    <lineage>
        <taxon>Bacteria</taxon>
        <taxon>Pseudomonadati</taxon>
        <taxon>Pseudomonadota</taxon>
        <taxon>Betaproteobacteria</taxon>
        <taxon>Burkholderiales</taxon>
        <taxon>Burkholderiaceae</taxon>
        <taxon>Caballeronia</taxon>
    </lineage>
</organism>
<dbReference type="PANTHER" id="PTHR48125">
    <property type="entry name" value="LP07818P1"/>
    <property type="match status" value="1"/>
</dbReference>
<sequence length="1619" mass="168490">MTARHSHKPPPDTTKRAPHVSRDRSPDRGYAYLDTPGHGHGDAVLRAVGQAGMPLPAGLRRHVEARFGQDFSQVRIHTNGDAAESAADLHANAYTLGHHIVFAAGRYAPHDVRGRRLLGHELAHVIQQGRGGSAPALDPYAGHEQAADRAASQFSNGQGPVRVSGGTAPGVAREEDDEARKGKKKKGAGPASDPLEERLRKVEADAATAGLPRSSTVRAAAEVRKRIGRDRDSAEEMIEGLERRVRSAAGATDLHSQVLEDIDSVQAQRIGPERGASGKRRQSTADIDRAALEQGKPSRRVAKKASLQSGERLGTAGGLAQAEKEGITLADWNSPQQHVGDYGTGIDAWGISKRGKILIIENKYGASGLNKSDGVRQMSNEWVGRKIAELRMVGDTETAEMLLQAARDNRLQGVVYWTRDLKNGPKTTRRRSAQLRDKLGDEQISESGLIQYAPGKIERAYEAHREKLERDLRNGTLPRNITRMRNKAGSAAQAQAQAQGAAGQQPATPPAQQGKRPNAGTKGGKAGTQQPAAAGSSPATGPAGKKAAPRKRGRQASATSATPTKGSKAAQSKKKPAPRTGASKQAGVASPASPKNKGGGTTRHASKQAGATGKANVARRGGLRTLASKGGAGPGDVAELAAATPAANRKSEPKSASRTKKAAGGPRSTTAGGGKGAAGKPHGAADAYTVPRAVRKASAKPATRNAPRIASQGRVKPGGARQASATPEPGAERAAPAGTKKRQADEKQATARKTQPQKQSTAPAHPKAAPRKPVAVPAPTSGNKPETPPRAAGRTPKPSPAKAKPAPKAAPKTAAQQQTRTPPPAPGTEQQEQKDAPPRSKPRQGANKSAVKPAPATSRQSDAGASLIAGPDKAGVQVNASAQSKTDYGKGRSVTKTAAFSGKAWVETSEIPFSKPPRYRIVFHLNLGGHAGGKAEKEGSRGSVSAGVAASGSLDLTVAHEFSAEETRRYLADVTAGSSGAWRELRVAQLAAAGSIDDARALAGQMRALAGSPQGLAQMKEGDEIALGATGSIEGNLGASGGGKGGGSVGLQLGAGAQSGLERRVALRDGKYIVTVTSTKGTDTTIGATGGYGVASMGVSRADSATQGLSVSFTIDANDPARDARFAEISKAGSIDALQGLQARYPDLVSSRTTSRGKGTGTTTTAGVGGLSLDIVDRGEINEEVTEGPEGVTRTYRAQGTGGATLRAGSKPVVSASDTNAFAGGAGPDNAGFGETRNERRETDFTRSAQKFAGNFNKAPVGTVVGAFTGSTPVLQESVQQHGASLTDDSYAALIALAKNPNEWSRAWSGSFGTWQAWMDTRPKVLAAGQNRQLIAKAVAEFESESGRGRSDTVQRAVGSTAIAFEFPDAIADQKALYDALIVGDPIAAAQAAGDDTAQLARLKSDMEKLDALDRKISDNAGAFERPGDFIEMRQRIGERRSAMRTALNRLAAPNAKTAAAGPARDGGAPAPAPAAAAAAAHAPRSEADEAAARKAEEAQKLQQDTTDTIGRLQSYRRVEQGVFAAMETEFKGSTVFGYELPKLSNPSVIELTSQQNKLKDAYPKWGKDIAQLRRLIQQAGGDPAKADTFKPDRARYLELDRKVPYHSYGAGLPGYEEI</sequence>
<feature type="compositionally biased region" description="Low complexity" evidence="2">
    <location>
        <begin position="800"/>
        <end position="820"/>
    </location>
</feature>
<evidence type="ECO:0000259" key="3">
    <source>
        <dbReference type="Pfam" id="PF13699"/>
    </source>
</evidence>
<feature type="region of interest" description="Disordered" evidence="2">
    <location>
        <begin position="130"/>
        <end position="197"/>
    </location>
</feature>
<feature type="region of interest" description="Disordered" evidence="2">
    <location>
        <begin position="294"/>
        <end position="319"/>
    </location>
</feature>
<feature type="compositionally biased region" description="Low complexity" evidence="2">
    <location>
        <begin position="678"/>
        <end position="687"/>
    </location>
</feature>
<accession>A0A158HPC6</accession>
<feature type="compositionally biased region" description="Basic and acidic residues" evidence="2">
    <location>
        <begin position="9"/>
        <end position="27"/>
    </location>
</feature>
<dbReference type="EMBL" id="FCNY02000008">
    <property type="protein sequence ID" value="SAL46136.1"/>
    <property type="molecule type" value="Genomic_DNA"/>
</dbReference>
<feature type="region of interest" description="Disordered" evidence="2">
    <location>
        <begin position="1454"/>
        <end position="1508"/>
    </location>
</feature>
<protein>
    <recommendedName>
        <fullName evidence="3">eCIS core domain-containing protein</fullName>
    </recommendedName>
</protein>
<feature type="compositionally biased region" description="Low complexity" evidence="2">
    <location>
        <begin position="1454"/>
        <end position="1483"/>
    </location>
</feature>
<feature type="compositionally biased region" description="Low complexity" evidence="2">
    <location>
        <begin position="762"/>
        <end position="779"/>
    </location>
</feature>
<gene>
    <name evidence="4" type="ORF">AWB70_03625</name>
</gene>
<feature type="compositionally biased region" description="Basic and acidic residues" evidence="2">
    <location>
        <begin position="1484"/>
        <end position="1500"/>
    </location>
</feature>
<feature type="compositionally biased region" description="Low complexity" evidence="2">
    <location>
        <begin position="1153"/>
        <end position="1166"/>
    </location>
</feature>
<feature type="region of interest" description="Disordered" evidence="2">
    <location>
        <begin position="1"/>
        <end position="29"/>
    </location>
</feature>
<feature type="region of interest" description="Disordered" evidence="2">
    <location>
        <begin position="485"/>
        <end position="870"/>
    </location>
</feature>
<feature type="region of interest" description="Disordered" evidence="2">
    <location>
        <begin position="1150"/>
        <end position="1169"/>
    </location>
</feature>
<evidence type="ECO:0000313" key="5">
    <source>
        <dbReference type="Proteomes" id="UP000054740"/>
    </source>
</evidence>
<feature type="compositionally biased region" description="Low complexity" evidence="2">
    <location>
        <begin position="725"/>
        <end position="738"/>
    </location>
</feature>
<dbReference type="Pfam" id="PF13699">
    <property type="entry name" value="eCIS_core"/>
    <property type="match status" value="1"/>
</dbReference>
<evidence type="ECO:0000256" key="2">
    <source>
        <dbReference type="SAM" id="MobiDB-lite"/>
    </source>
</evidence>
<dbReference type="PANTHER" id="PTHR48125:SF10">
    <property type="entry name" value="OS12G0136300 PROTEIN"/>
    <property type="match status" value="1"/>
</dbReference>
<feature type="domain" description="eCIS core" evidence="3">
    <location>
        <begin position="54"/>
        <end position="131"/>
    </location>
</feature>
<feature type="compositionally biased region" description="Polar residues" evidence="2">
    <location>
        <begin position="751"/>
        <end position="761"/>
    </location>
</feature>
<keyword evidence="5" id="KW-1185">Reference proteome</keyword>